<dbReference type="PANTHER" id="PTHR12677:SF59">
    <property type="entry name" value="GOLGI APPARATUS MEMBRANE PROTEIN TVP38-RELATED"/>
    <property type="match status" value="1"/>
</dbReference>
<comment type="caution">
    <text evidence="8">The sequence shown here is derived from an EMBL/GenBank/DDBJ whole genome shotgun (WGS) entry which is preliminary data.</text>
</comment>
<keyword evidence="4 6" id="KW-1133">Transmembrane helix</keyword>
<organism evidence="8 9">
    <name type="scientific">Idiomarina tyrosinivorans</name>
    <dbReference type="NCBI Taxonomy" id="1445662"/>
    <lineage>
        <taxon>Bacteria</taxon>
        <taxon>Pseudomonadati</taxon>
        <taxon>Pseudomonadota</taxon>
        <taxon>Gammaproteobacteria</taxon>
        <taxon>Alteromonadales</taxon>
        <taxon>Idiomarinaceae</taxon>
        <taxon>Idiomarina</taxon>
    </lineage>
</organism>
<name>A0A432ZPX2_9GAMM</name>
<sequence>MKIAAKRIIKVIVVAALLVILGIVVASGALSDFTNEQWVSDYLAKHGQLGYWIMLGALTLLLMVGVPRQLVAITLGFSLGAYWGTAATLLVSGLACALNYWLAHTVLKQFVERRFAWATQRFSLWLATRTFRKVLMIRLMPIGNNLLTNTVAGAAGTPFYRFWAGSVLGYLPQTIVFALVGGGIGFANGTQLIASSALFVIASLIGWQLYRSRSSAMETGITTDEQHR</sequence>
<protein>
    <recommendedName>
        <fullName evidence="6">TVP38/TMEM64 family membrane protein</fullName>
    </recommendedName>
</protein>
<evidence type="ECO:0000256" key="3">
    <source>
        <dbReference type="ARBA" id="ARBA00022692"/>
    </source>
</evidence>
<gene>
    <name evidence="8" type="ORF">CWI84_08040</name>
</gene>
<evidence type="ECO:0000256" key="4">
    <source>
        <dbReference type="ARBA" id="ARBA00022989"/>
    </source>
</evidence>
<dbReference type="EMBL" id="PIQH01000007">
    <property type="protein sequence ID" value="RUO79901.1"/>
    <property type="molecule type" value="Genomic_DNA"/>
</dbReference>
<dbReference type="InterPro" id="IPR015414">
    <property type="entry name" value="TMEM64"/>
</dbReference>
<reference evidence="8 9" key="1">
    <citation type="journal article" date="2011" name="Front. Microbiol.">
        <title>Genomic signatures of strain selection and enhancement in Bacillus atrophaeus var. globigii, a historical biowarfare simulant.</title>
        <authorList>
            <person name="Gibbons H.S."/>
            <person name="Broomall S.M."/>
            <person name="McNew L.A."/>
            <person name="Daligault H."/>
            <person name="Chapman C."/>
            <person name="Bruce D."/>
            <person name="Karavis M."/>
            <person name="Krepps M."/>
            <person name="McGregor P.A."/>
            <person name="Hong C."/>
            <person name="Park K.H."/>
            <person name="Akmal A."/>
            <person name="Feldman A."/>
            <person name="Lin J.S."/>
            <person name="Chang W.E."/>
            <person name="Higgs B.W."/>
            <person name="Demirev P."/>
            <person name="Lindquist J."/>
            <person name="Liem A."/>
            <person name="Fochler E."/>
            <person name="Read T.D."/>
            <person name="Tapia R."/>
            <person name="Johnson S."/>
            <person name="Bishop-Lilly K.A."/>
            <person name="Detter C."/>
            <person name="Han C."/>
            <person name="Sozhamannan S."/>
            <person name="Rosenzweig C.N."/>
            <person name="Skowronski E.W."/>
        </authorList>
    </citation>
    <scope>NUCLEOTIDE SEQUENCE [LARGE SCALE GENOMIC DNA]</scope>
    <source>
        <strain evidence="8 9">CC-PW-9</strain>
    </source>
</reference>
<comment type="subcellular location">
    <subcellularLocation>
        <location evidence="1 6">Cell membrane</location>
        <topology evidence="1 6">Multi-pass membrane protein</topology>
    </subcellularLocation>
</comment>
<dbReference type="Pfam" id="PF09335">
    <property type="entry name" value="VTT_dom"/>
    <property type="match status" value="1"/>
</dbReference>
<feature type="transmembrane region" description="Helical" evidence="6">
    <location>
        <begin position="50"/>
        <end position="67"/>
    </location>
</feature>
<feature type="transmembrane region" description="Helical" evidence="6">
    <location>
        <begin position="79"/>
        <end position="102"/>
    </location>
</feature>
<evidence type="ECO:0000256" key="5">
    <source>
        <dbReference type="ARBA" id="ARBA00023136"/>
    </source>
</evidence>
<comment type="similarity">
    <text evidence="6">Belongs to the TVP38/TMEM64 family.</text>
</comment>
<feature type="transmembrane region" description="Helical" evidence="6">
    <location>
        <begin position="192"/>
        <end position="210"/>
    </location>
</feature>
<keyword evidence="3 6" id="KW-0812">Transmembrane</keyword>
<dbReference type="PANTHER" id="PTHR12677">
    <property type="entry name" value="GOLGI APPARATUS MEMBRANE PROTEIN TVP38-RELATED"/>
    <property type="match status" value="1"/>
</dbReference>
<dbReference type="Proteomes" id="UP000287996">
    <property type="component" value="Unassembled WGS sequence"/>
</dbReference>
<keyword evidence="5 6" id="KW-0472">Membrane</keyword>
<dbReference type="InterPro" id="IPR032816">
    <property type="entry name" value="VTT_dom"/>
</dbReference>
<evidence type="ECO:0000256" key="2">
    <source>
        <dbReference type="ARBA" id="ARBA00022475"/>
    </source>
</evidence>
<comment type="caution">
    <text evidence="6">Lacks conserved residue(s) required for the propagation of feature annotation.</text>
</comment>
<dbReference type="RefSeq" id="WP_126842076.1">
    <property type="nucleotide sequence ID" value="NZ_PIQH01000007.1"/>
</dbReference>
<accession>A0A432ZPX2</accession>
<proteinExistence type="inferred from homology"/>
<evidence type="ECO:0000259" key="7">
    <source>
        <dbReference type="Pfam" id="PF09335"/>
    </source>
</evidence>
<evidence type="ECO:0000256" key="6">
    <source>
        <dbReference type="RuleBase" id="RU366058"/>
    </source>
</evidence>
<evidence type="ECO:0000313" key="9">
    <source>
        <dbReference type="Proteomes" id="UP000287996"/>
    </source>
</evidence>
<feature type="transmembrane region" description="Helical" evidence="6">
    <location>
        <begin position="167"/>
        <end position="186"/>
    </location>
</feature>
<keyword evidence="9" id="KW-1185">Reference proteome</keyword>
<dbReference type="OrthoDB" id="7348996at2"/>
<evidence type="ECO:0000256" key="1">
    <source>
        <dbReference type="ARBA" id="ARBA00004651"/>
    </source>
</evidence>
<keyword evidence="2 6" id="KW-1003">Cell membrane</keyword>
<evidence type="ECO:0000313" key="8">
    <source>
        <dbReference type="EMBL" id="RUO79901.1"/>
    </source>
</evidence>
<dbReference type="GO" id="GO:0005886">
    <property type="term" value="C:plasma membrane"/>
    <property type="evidence" value="ECO:0007669"/>
    <property type="project" value="UniProtKB-SubCell"/>
</dbReference>
<dbReference type="AlphaFoldDB" id="A0A432ZPX2"/>
<feature type="domain" description="VTT" evidence="7">
    <location>
        <begin position="66"/>
        <end position="181"/>
    </location>
</feature>